<keyword evidence="2" id="KW-0378">Hydrolase</keyword>
<reference evidence="2 3" key="1">
    <citation type="submission" date="2019-07" db="EMBL/GenBank/DDBJ databases">
        <title>Tepidimonas charontis SPSP-6 draft genome.</title>
        <authorList>
            <person name="Da Costa M.S."/>
            <person name="Froufe H.J.C."/>
            <person name="Egas C."/>
            <person name="Albuquerque L."/>
        </authorList>
    </citation>
    <scope>NUCLEOTIDE SEQUENCE [LARGE SCALE GENOMIC DNA]</scope>
    <source>
        <strain evidence="2 3">SPSP-6</strain>
    </source>
</reference>
<dbReference type="Gene3D" id="3.90.950.20">
    <property type="entry name" value="CinA-like"/>
    <property type="match status" value="1"/>
</dbReference>
<dbReference type="InterPro" id="IPR008136">
    <property type="entry name" value="CinA_C"/>
</dbReference>
<dbReference type="Pfam" id="PF02464">
    <property type="entry name" value="CinA"/>
    <property type="match status" value="1"/>
</dbReference>
<dbReference type="GO" id="GO:0019159">
    <property type="term" value="F:nicotinamide-nucleotide amidase activity"/>
    <property type="evidence" value="ECO:0007669"/>
    <property type="project" value="UniProtKB-EC"/>
</dbReference>
<protein>
    <submittedName>
        <fullName evidence="2">Nicotinamide-nucleotide amidohydrolase PncC</fullName>
        <ecNumber evidence="2">3.5.1.42</ecNumber>
    </submittedName>
</protein>
<evidence type="ECO:0000259" key="1">
    <source>
        <dbReference type="Pfam" id="PF02464"/>
    </source>
</evidence>
<proteinExistence type="predicted"/>
<evidence type="ECO:0000313" key="2">
    <source>
        <dbReference type="EMBL" id="TSE35260.1"/>
    </source>
</evidence>
<sequence length="181" mass="18304">MACDDSPGTAPLLWVPAAVWPLLGDLATALRARGWHLVTAESCTGGLVAACCTALAGSSDWFERGFVTYSNAAKVAQLGVDAALLATHGAVSEPVARAMAHGAALATQTQVALAITGIAGPTGGSAAKPVGAVWFGWCVDGRVDAEGMRFDGDRAAVRAAAVEYALAGLVRRVRVSDAGGR</sequence>
<evidence type="ECO:0000313" key="3">
    <source>
        <dbReference type="Proteomes" id="UP000318294"/>
    </source>
</evidence>
<organism evidence="2 3">
    <name type="scientific">Tepidimonas charontis</name>
    <dbReference type="NCBI Taxonomy" id="2267262"/>
    <lineage>
        <taxon>Bacteria</taxon>
        <taxon>Pseudomonadati</taxon>
        <taxon>Pseudomonadota</taxon>
        <taxon>Betaproteobacteria</taxon>
        <taxon>Burkholderiales</taxon>
        <taxon>Tepidimonas</taxon>
    </lineage>
</organism>
<dbReference type="OrthoDB" id="9801454at2"/>
<keyword evidence="3" id="KW-1185">Reference proteome</keyword>
<dbReference type="InterPro" id="IPR036653">
    <property type="entry name" value="CinA-like_C"/>
</dbReference>
<dbReference type="EMBL" id="VJON01000009">
    <property type="protein sequence ID" value="TSE35260.1"/>
    <property type="molecule type" value="Genomic_DNA"/>
</dbReference>
<dbReference type="SUPFAM" id="SSF142433">
    <property type="entry name" value="CinA-like"/>
    <property type="match status" value="1"/>
</dbReference>
<feature type="domain" description="CinA C-terminal" evidence="1">
    <location>
        <begin position="26"/>
        <end position="171"/>
    </location>
</feature>
<comment type="caution">
    <text evidence="2">The sequence shown here is derived from an EMBL/GenBank/DDBJ whole genome shotgun (WGS) entry which is preliminary data.</text>
</comment>
<dbReference type="AlphaFoldDB" id="A0A554XHF1"/>
<gene>
    <name evidence="2" type="primary">pncC</name>
    <name evidence="2" type="ORF">Tchar_00871</name>
</gene>
<dbReference type="RefSeq" id="WP_144327858.1">
    <property type="nucleotide sequence ID" value="NZ_VJON01000009.1"/>
</dbReference>
<dbReference type="Proteomes" id="UP000318294">
    <property type="component" value="Unassembled WGS sequence"/>
</dbReference>
<name>A0A554XHF1_9BURK</name>
<dbReference type="NCBIfam" id="TIGR00199">
    <property type="entry name" value="PncC_domain"/>
    <property type="match status" value="1"/>
</dbReference>
<accession>A0A554XHF1</accession>
<dbReference type="EC" id="3.5.1.42" evidence="2"/>